<organism evidence="1 2">
    <name type="scientific">Rotaria magnacalcarata</name>
    <dbReference type="NCBI Taxonomy" id="392030"/>
    <lineage>
        <taxon>Eukaryota</taxon>
        <taxon>Metazoa</taxon>
        <taxon>Spiralia</taxon>
        <taxon>Gnathifera</taxon>
        <taxon>Rotifera</taxon>
        <taxon>Eurotatoria</taxon>
        <taxon>Bdelloidea</taxon>
        <taxon>Philodinida</taxon>
        <taxon>Philodinidae</taxon>
        <taxon>Rotaria</taxon>
    </lineage>
</organism>
<name>A0A8S3K288_9BILA</name>
<proteinExistence type="predicted"/>
<protein>
    <submittedName>
        <fullName evidence="1">Uncharacterized protein</fullName>
    </submittedName>
</protein>
<feature type="non-terminal residue" evidence="1">
    <location>
        <position position="1"/>
    </location>
</feature>
<evidence type="ECO:0000313" key="1">
    <source>
        <dbReference type="EMBL" id="CAF5225198.1"/>
    </source>
</evidence>
<gene>
    <name evidence="1" type="ORF">SMN809_LOCUS84179</name>
</gene>
<accession>A0A8S3K288</accession>
<reference evidence="1" key="1">
    <citation type="submission" date="2021-02" db="EMBL/GenBank/DDBJ databases">
        <authorList>
            <person name="Nowell W R."/>
        </authorList>
    </citation>
    <scope>NUCLEOTIDE SEQUENCE</scope>
</reference>
<dbReference type="AlphaFoldDB" id="A0A8S3K288"/>
<dbReference type="EMBL" id="CAJOBI010358755">
    <property type="protein sequence ID" value="CAF5225198.1"/>
    <property type="molecule type" value="Genomic_DNA"/>
</dbReference>
<dbReference type="Proteomes" id="UP000676336">
    <property type="component" value="Unassembled WGS sequence"/>
</dbReference>
<evidence type="ECO:0000313" key="2">
    <source>
        <dbReference type="Proteomes" id="UP000676336"/>
    </source>
</evidence>
<sequence length="101" mass="11393">MDSFSVVYSIRLYKDRWYDGNSSIELSKSALLTITSLPSYALNLHIRDILIVTPIYNLEILDTMGSITLTEIINYLPALDSLKISSLTLFQTKFSSYTSSS</sequence>
<comment type="caution">
    <text evidence="1">The sequence shown here is derived from an EMBL/GenBank/DDBJ whole genome shotgun (WGS) entry which is preliminary data.</text>
</comment>